<comment type="caution">
    <text evidence="1">The sequence shown here is derived from an EMBL/GenBank/DDBJ whole genome shotgun (WGS) entry which is preliminary data.</text>
</comment>
<dbReference type="Proteomes" id="UP000694050">
    <property type="component" value="Unassembled WGS sequence"/>
</dbReference>
<name>A0A8J5ND56_FUSOX</name>
<proteinExistence type="predicted"/>
<sequence length="77" mass="8645">MCRVLQTTLSEFSVCLLRIDMKGLETLISIFQVRLQGDMKGAHRPFLYLEKSSAGVGDVMLQKEMPEAASFDSDTIF</sequence>
<evidence type="ECO:0000313" key="2">
    <source>
        <dbReference type="Proteomes" id="UP000694050"/>
    </source>
</evidence>
<accession>A0A8J5ND56</accession>
<organism evidence="1 2">
    <name type="scientific">Fusarium oxysporum f. sp. rapae</name>
    <dbReference type="NCBI Taxonomy" id="485398"/>
    <lineage>
        <taxon>Eukaryota</taxon>
        <taxon>Fungi</taxon>
        <taxon>Dikarya</taxon>
        <taxon>Ascomycota</taxon>
        <taxon>Pezizomycotina</taxon>
        <taxon>Sordariomycetes</taxon>
        <taxon>Hypocreomycetidae</taxon>
        <taxon>Hypocreales</taxon>
        <taxon>Nectriaceae</taxon>
        <taxon>Fusarium</taxon>
        <taxon>Fusarium oxysporum species complex</taxon>
    </lineage>
</organism>
<evidence type="ECO:0000313" key="1">
    <source>
        <dbReference type="EMBL" id="KAG7402610.1"/>
    </source>
</evidence>
<dbReference type="AlphaFoldDB" id="A0A8J5ND56"/>
<reference evidence="1" key="1">
    <citation type="submission" date="2021-04" db="EMBL/GenBank/DDBJ databases">
        <title>First draft genome resource for Brassicaceae pathogens Fusarium oxysporum f. sp. raphani and Fusarium oxysporum f. sp. rapae.</title>
        <authorList>
            <person name="Asai S."/>
        </authorList>
    </citation>
    <scope>NUCLEOTIDE SEQUENCE</scope>
    <source>
        <strain evidence="1">Tf1208</strain>
    </source>
</reference>
<dbReference type="EMBL" id="JAELUQ010000018">
    <property type="protein sequence ID" value="KAG7402610.1"/>
    <property type="molecule type" value="Genomic_DNA"/>
</dbReference>
<protein>
    <submittedName>
        <fullName evidence="1">Uncharacterized protein</fullName>
    </submittedName>
</protein>
<gene>
    <name evidence="1" type="ORF">Forpe1208_v017111</name>
</gene>